<gene>
    <name evidence="4" type="ORF">IXB50_07235</name>
</gene>
<evidence type="ECO:0000313" key="4">
    <source>
        <dbReference type="EMBL" id="MBT9315215.1"/>
    </source>
</evidence>
<dbReference type="GO" id="GO:0003697">
    <property type="term" value="F:single-stranded DNA binding"/>
    <property type="evidence" value="ECO:0007669"/>
    <property type="project" value="InterPro"/>
</dbReference>
<dbReference type="InterPro" id="IPR012340">
    <property type="entry name" value="NA-bd_OB-fold"/>
</dbReference>
<reference evidence="4" key="2">
    <citation type="journal article" date="2021" name="Mar. Drugs">
        <title>Genome Reduction and Secondary Metabolism of the Marine Sponge-Associated Cyanobacterium Leptothoe.</title>
        <authorList>
            <person name="Konstantinou D."/>
            <person name="Popin R.V."/>
            <person name="Fewer D.P."/>
            <person name="Sivonen K."/>
            <person name="Gkelis S."/>
        </authorList>
    </citation>
    <scope>NUCLEOTIDE SEQUENCE</scope>
    <source>
        <strain evidence="4">TAU-MAC 1115</strain>
    </source>
</reference>
<evidence type="ECO:0000256" key="3">
    <source>
        <dbReference type="SAM" id="MobiDB-lite"/>
    </source>
</evidence>
<evidence type="ECO:0000256" key="1">
    <source>
        <dbReference type="ARBA" id="ARBA00023125"/>
    </source>
</evidence>
<dbReference type="EMBL" id="JADOES010000010">
    <property type="protein sequence ID" value="MBT9315215.1"/>
    <property type="molecule type" value="Genomic_DNA"/>
</dbReference>
<name>A0A947DE54_9CYAN</name>
<feature type="region of interest" description="Disordered" evidence="3">
    <location>
        <begin position="115"/>
        <end position="152"/>
    </location>
</feature>
<keyword evidence="1 2" id="KW-0238">DNA-binding</keyword>
<dbReference type="PROSITE" id="PS50935">
    <property type="entry name" value="SSB"/>
    <property type="match status" value="1"/>
</dbReference>
<dbReference type="Pfam" id="PF00436">
    <property type="entry name" value="SSB"/>
    <property type="match status" value="1"/>
</dbReference>
<dbReference type="Proteomes" id="UP000717364">
    <property type="component" value="Unassembled WGS sequence"/>
</dbReference>
<feature type="compositionally biased region" description="Low complexity" evidence="3">
    <location>
        <begin position="124"/>
        <end position="145"/>
    </location>
</feature>
<evidence type="ECO:0000256" key="2">
    <source>
        <dbReference type="PROSITE-ProRule" id="PRU00252"/>
    </source>
</evidence>
<dbReference type="InterPro" id="IPR000424">
    <property type="entry name" value="Primosome_PriB/ssb"/>
</dbReference>
<dbReference type="SUPFAM" id="SSF50249">
    <property type="entry name" value="Nucleic acid-binding proteins"/>
    <property type="match status" value="1"/>
</dbReference>
<accession>A0A947DE54</accession>
<dbReference type="CDD" id="cd04496">
    <property type="entry name" value="SSB_OBF"/>
    <property type="match status" value="1"/>
</dbReference>
<organism evidence="4 5">
    <name type="scientific">Leptothoe spongobia TAU-MAC 1115</name>
    <dbReference type="NCBI Taxonomy" id="1967444"/>
    <lineage>
        <taxon>Bacteria</taxon>
        <taxon>Bacillati</taxon>
        <taxon>Cyanobacteriota</taxon>
        <taxon>Cyanophyceae</taxon>
        <taxon>Nodosilineales</taxon>
        <taxon>Cymatolegaceae</taxon>
        <taxon>Leptothoe</taxon>
        <taxon>Leptothoe spongobia</taxon>
    </lineage>
</organism>
<reference evidence="4" key="1">
    <citation type="submission" date="2020-11" db="EMBL/GenBank/DDBJ databases">
        <authorList>
            <person name="Konstantinou D."/>
            <person name="Gkelis S."/>
            <person name="Popin R."/>
            <person name="Fewer D."/>
            <person name="Sivonen K."/>
        </authorList>
    </citation>
    <scope>NUCLEOTIDE SEQUENCE</scope>
    <source>
        <strain evidence="4">TAU-MAC 1115</strain>
    </source>
</reference>
<dbReference type="AlphaFoldDB" id="A0A947DE54"/>
<dbReference type="Gene3D" id="2.40.50.140">
    <property type="entry name" value="Nucleic acid-binding proteins"/>
    <property type="match status" value="1"/>
</dbReference>
<protein>
    <submittedName>
        <fullName evidence="4">Single-stranded DNA-binding protein</fullName>
    </submittedName>
</protein>
<proteinExistence type="predicted"/>
<evidence type="ECO:0000313" key="5">
    <source>
        <dbReference type="Proteomes" id="UP000717364"/>
    </source>
</evidence>
<comment type="caution">
    <text evidence="4">The sequence shown here is derived from an EMBL/GenBank/DDBJ whole genome shotgun (WGS) entry which is preliminary data.</text>
</comment>
<sequence length="152" mass="16495">MNHCILMAEIVEVPQLRYTSDNQTPIAEFKVKIAGLRPDDSPSQFKAIGWGNLAQTIQDASYGPGDRVVIEGRLTMKSVDRPEGFREKQAEITVQRLHRIAEMQAMMMAEAAPIAEGNNPQGNSSPAAAAPTSPPTATQPASSTPDYDEIPF</sequence>
<keyword evidence="5" id="KW-1185">Reference proteome</keyword>